<evidence type="ECO:0000259" key="1">
    <source>
        <dbReference type="Pfam" id="PF00144"/>
    </source>
</evidence>
<dbReference type="EMBL" id="BJYJ01000037">
    <property type="protein sequence ID" value="GEN77912.1"/>
    <property type="molecule type" value="Genomic_DNA"/>
</dbReference>
<dbReference type="Proteomes" id="UP000321863">
    <property type="component" value="Unassembled WGS sequence"/>
</dbReference>
<accession>A0A511YRU2</accession>
<dbReference type="OrthoDB" id="9773047at2"/>
<name>A0A511YRU2_9FLAO</name>
<dbReference type="RefSeq" id="WP_146944134.1">
    <property type="nucleotide sequence ID" value="NZ_BJYJ01000037.1"/>
</dbReference>
<organism evidence="2 3">
    <name type="scientific">Chryseobacterium hagamense</name>
    <dbReference type="NCBI Taxonomy" id="395935"/>
    <lineage>
        <taxon>Bacteria</taxon>
        <taxon>Pseudomonadati</taxon>
        <taxon>Bacteroidota</taxon>
        <taxon>Flavobacteriia</taxon>
        <taxon>Flavobacteriales</taxon>
        <taxon>Weeksellaceae</taxon>
        <taxon>Chryseobacterium group</taxon>
        <taxon>Chryseobacterium</taxon>
    </lineage>
</organism>
<feature type="domain" description="Beta-lactamase-related" evidence="1">
    <location>
        <begin position="4"/>
        <end position="245"/>
    </location>
</feature>
<dbReference type="AlphaFoldDB" id="A0A511YRU2"/>
<dbReference type="SUPFAM" id="SSF56601">
    <property type="entry name" value="beta-lactamase/transpeptidase-like"/>
    <property type="match status" value="1"/>
</dbReference>
<dbReference type="Pfam" id="PF00144">
    <property type="entry name" value="Beta-lactamase"/>
    <property type="match status" value="1"/>
</dbReference>
<comment type="caution">
    <text evidence="2">The sequence shown here is derived from an EMBL/GenBank/DDBJ whole genome shotgun (WGS) entry which is preliminary data.</text>
</comment>
<evidence type="ECO:0000313" key="2">
    <source>
        <dbReference type="EMBL" id="GEN77912.1"/>
    </source>
</evidence>
<dbReference type="PANTHER" id="PTHR43283:SF7">
    <property type="entry name" value="BETA-LACTAMASE-RELATED DOMAIN-CONTAINING PROTEIN"/>
    <property type="match status" value="1"/>
</dbReference>
<dbReference type="Gene3D" id="3.40.710.10">
    <property type="entry name" value="DD-peptidase/beta-lactamase superfamily"/>
    <property type="match status" value="1"/>
</dbReference>
<dbReference type="InterPro" id="IPR012338">
    <property type="entry name" value="Beta-lactam/transpept-like"/>
</dbReference>
<protein>
    <recommendedName>
        <fullName evidence="1">Beta-lactamase-related domain-containing protein</fullName>
    </recommendedName>
</protein>
<sequence length="268" mass="30332">MVGKSFASTLTGIAIGNGFITTEDQKLGTFYDFKKYDHPEGKDEAAIRDLLTMSSGFEGNDDDPGSAGNEEKMYPTENWSGFVLNLPYHPALKNRWHYFTAGTILLGDMLNRSVPGGLEPFAEEKLFAPLHIQNYRWEYTPQHIPNTAGGIRMNALDFAKYGQLYKNSGRWNGQQIIPESWVKKTLTRQVRIPGRKEEYYSYLFWNKSFKVNNKKAEAFYCAGNGGNYILIFKDHPVVIVITASAYGQAYAHSQVTKMLEEFILPAVL</sequence>
<gene>
    <name evidence="2" type="ORF">CHA01nite_36520</name>
</gene>
<reference evidence="2 3" key="1">
    <citation type="submission" date="2019-07" db="EMBL/GenBank/DDBJ databases">
        <title>Whole genome shotgun sequence of Chryseobacterium hagamense NBRC 105253.</title>
        <authorList>
            <person name="Hosoyama A."/>
            <person name="Uohara A."/>
            <person name="Ohji S."/>
            <person name="Ichikawa N."/>
        </authorList>
    </citation>
    <scope>NUCLEOTIDE SEQUENCE [LARGE SCALE GENOMIC DNA]</scope>
    <source>
        <strain evidence="2 3">NBRC 105253</strain>
    </source>
</reference>
<dbReference type="InterPro" id="IPR001466">
    <property type="entry name" value="Beta-lactam-related"/>
</dbReference>
<dbReference type="InterPro" id="IPR050789">
    <property type="entry name" value="Diverse_Enzym_Activities"/>
</dbReference>
<evidence type="ECO:0000313" key="3">
    <source>
        <dbReference type="Proteomes" id="UP000321863"/>
    </source>
</evidence>
<dbReference type="PANTHER" id="PTHR43283">
    <property type="entry name" value="BETA-LACTAMASE-RELATED"/>
    <property type="match status" value="1"/>
</dbReference>
<keyword evidence="3" id="KW-1185">Reference proteome</keyword>
<proteinExistence type="predicted"/>